<dbReference type="Pfam" id="PF18146">
    <property type="entry name" value="CinA_KH"/>
    <property type="match status" value="1"/>
</dbReference>
<dbReference type="SMART" id="SM00852">
    <property type="entry name" value="MoCF_biosynth"/>
    <property type="match status" value="1"/>
</dbReference>
<dbReference type="Gene3D" id="3.40.980.10">
    <property type="entry name" value="MoaB/Mog-like domain"/>
    <property type="match status" value="1"/>
</dbReference>
<dbReference type="InterPro" id="IPR036425">
    <property type="entry name" value="MoaB/Mog-like_dom_sf"/>
</dbReference>
<dbReference type="CDD" id="cd00885">
    <property type="entry name" value="cinA"/>
    <property type="match status" value="1"/>
</dbReference>
<dbReference type="InterPro" id="IPR050101">
    <property type="entry name" value="CinA"/>
</dbReference>
<sequence length="415" mass="45643">MTKDLQAEIVAVGTELLLGQIANTNAQWLSQQLANQGVNVYRHTTVGDNLQRVQEAFKQAHERSDIVIVTGGLGPTEDDLTREAFQQLSHIPLVQHRPSMDKIQAYFEKQQAVMTPNNPKQARVFEGATVWLNPVGMAPGMKLTYDNCTWIFLPGVPREMKALVREYMIPALQQLLGKKEMIKSIVLKFTGIGESKLEHELQDIIHEQTNPTIAPLAQEEGIVIRLTAKSDTLQQADQLLEATKAKIFSRVGNYAYGEDHETLEGKVVGLLTEQEHTLATAESLTGGAFSEKISTVSGASSVLQGGIVSYTNRVKEHVLGVPKKVLETKGAVSKECAEEMAMQVANKLSSSIGIAFTGVAGPMEMEGKQVGTVYIAIYNPTGVSLVEKFLFQGDRNSIRRRTVLKGLELLYRTLK</sequence>
<organism evidence="3 4">
    <name type="scientific">Virgibacillus pantothenticus</name>
    <dbReference type="NCBI Taxonomy" id="1473"/>
    <lineage>
        <taxon>Bacteria</taxon>
        <taxon>Bacillati</taxon>
        <taxon>Bacillota</taxon>
        <taxon>Bacilli</taxon>
        <taxon>Bacillales</taxon>
        <taxon>Bacillaceae</taxon>
        <taxon>Virgibacillus</taxon>
    </lineage>
</organism>
<dbReference type="SUPFAM" id="SSF53218">
    <property type="entry name" value="Molybdenum cofactor biosynthesis proteins"/>
    <property type="match status" value="1"/>
</dbReference>
<gene>
    <name evidence="1" type="primary">cinA</name>
    <name evidence="3" type="ORF">AFK71_17770</name>
</gene>
<comment type="similarity">
    <text evidence="1">Belongs to the CinA family.</text>
</comment>
<dbReference type="SUPFAM" id="SSF142433">
    <property type="entry name" value="CinA-like"/>
    <property type="match status" value="1"/>
</dbReference>
<dbReference type="PATRIC" id="fig|1473.5.peg.2277"/>
<evidence type="ECO:0000313" key="3">
    <source>
        <dbReference type="EMBL" id="KNE20239.1"/>
    </source>
</evidence>
<dbReference type="Gene3D" id="3.30.70.2860">
    <property type="match status" value="1"/>
</dbReference>
<dbReference type="Pfam" id="PF02464">
    <property type="entry name" value="CinA"/>
    <property type="match status" value="1"/>
</dbReference>
<dbReference type="InterPro" id="IPR008136">
    <property type="entry name" value="CinA_C"/>
</dbReference>
<dbReference type="NCBIfam" id="TIGR00199">
    <property type="entry name" value="PncC_domain"/>
    <property type="match status" value="1"/>
</dbReference>
<dbReference type="GeneID" id="66870626"/>
<dbReference type="HAMAP" id="MF_00226_B">
    <property type="entry name" value="CinA_B"/>
    <property type="match status" value="1"/>
</dbReference>
<evidence type="ECO:0000313" key="4">
    <source>
        <dbReference type="Proteomes" id="UP000036780"/>
    </source>
</evidence>
<dbReference type="InterPro" id="IPR041424">
    <property type="entry name" value="CinA_KH"/>
</dbReference>
<protein>
    <recommendedName>
        <fullName evidence="1">Putative competence-damage inducible protein</fullName>
    </recommendedName>
</protein>
<feature type="domain" description="MoaB/Mog" evidence="2">
    <location>
        <begin position="8"/>
        <end position="174"/>
    </location>
</feature>
<keyword evidence="4" id="KW-1185">Reference proteome</keyword>
<dbReference type="InterPro" id="IPR001453">
    <property type="entry name" value="MoaB/Mog_dom"/>
</dbReference>
<proteinExistence type="inferred from homology"/>
<dbReference type="AlphaFoldDB" id="A0A0L0QNW7"/>
<dbReference type="NCBIfam" id="NF001813">
    <property type="entry name" value="PRK00549.1"/>
    <property type="match status" value="1"/>
</dbReference>
<dbReference type="PANTHER" id="PTHR13939:SF0">
    <property type="entry name" value="NMN AMIDOHYDROLASE-LIKE PROTEIN YFAY"/>
    <property type="match status" value="1"/>
</dbReference>
<evidence type="ECO:0000259" key="2">
    <source>
        <dbReference type="SMART" id="SM00852"/>
    </source>
</evidence>
<dbReference type="PIRSF" id="PIRSF006728">
    <property type="entry name" value="CinA"/>
    <property type="match status" value="1"/>
</dbReference>
<dbReference type="Pfam" id="PF00994">
    <property type="entry name" value="MoCF_biosynth"/>
    <property type="match status" value="1"/>
</dbReference>
<dbReference type="InterPro" id="IPR036653">
    <property type="entry name" value="CinA-like_C"/>
</dbReference>
<dbReference type="Gene3D" id="3.90.950.20">
    <property type="entry name" value="CinA-like"/>
    <property type="match status" value="1"/>
</dbReference>
<dbReference type="NCBIfam" id="TIGR00200">
    <property type="entry name" value="cinA_nterm"/>
    <property type="match status" value="1"/>
</dbReference>
<dbReference type="RefSeq" id="WP_050352808.1">
    <property type="nucleotide sequence ID" value="NZ_BOSN01000001.1"/>
</dbReference>
<dbReference type="PANTHER" id="PTHR13939">
    <property type="entry name" value="NICOTINAMIDE-NUCLEOTIDE AMIDOHYDROLASE PNCC"/>
    <property type="match status" value="1"/>
</dbReference>
<reference evidence="4" key="1">
    <citation type="submission" date="2015-07" db="EMBL/GenBank/DDBJ databases">
        <title>Fjat-10053 dsm26.</title>
        <authorList>
            <person name="Liu B."/>
            <person name="Wang J."/>
            <person name="Zhu Y."/>
            <person name="Liu G."/>
            <person name="Chen Q."/>
            <person name="Chen Z."/>
            <person name="Lan J."/>
            <person name="Che J."/>
            <person name="Ge C."/>
            <person name="Shi H."/>
            <person name="Pan Z."/>
            <person name="Liu X."/>
        </authorList>
    </citation>
    <scope>NUCLEOTIDE SEQUENCE [LARGE SCALE GENOMIC DNA]</scope>
    <source>
        <strain evidence="4">DSM 26</strain>
    </source>
</reference>
<evidence type="ECO:0000256" key="1">
    <source>
        <dbReference type="HAMAP-Rule" id="MF_00226"/>
    </source>
</evidence>
<dbReference type="Proteomes" id="UP000036780">
    <property type="component" value="Unassembled WGS sequence"/>
</dbReference>
<name>A0A0L0QNW7_VIRPA</name>
<accession>A0A0L0QNW7</accession>
<dbReference type="EMBL" id="LGTO01000007">
    <property type="protein sequence ID" value="KNE20239.1"/>
    <property type="molecule type" value="Genomic_DNA"/>
</dbReference>
<dbReference type="OrthoDB" id="9801454at2"/>
<dbReference type="InterPro" id="IPR008135">
    <property type="entry name" value="Competence-induced_CinA"/>
</dbReference>
<dbReference type="NCBIfam" id="TIGR00177">
    <property type="entry name" value="molyb_syn"/>
    <property type="match status" value="1"/>
</dbReference>
<comment type="caution">
    <text evidence="3">The sequence shown here is derived from an EMBL/GenBank/DDBJ whole genome shotgun (WGS) entry which is preliminary data.</text>
</comment>